<sequence>MSDLVVVVYPSEQKAEEVRQRLFELQKEYLIKIGDAVIATKNDNGHVKLNQLMNTTAAGAASGSLWGLLIGAVFLMPLVGVVVGAASGALGGALTDYGINDKFMKELSESLQPGSAALFVLVQQVTGDKVLEELRGTGGTVLKTSLDHSKEQALREALAAAPLHAPAPAAPSA</sequence>
<dbReference type="InterPro" id="IPR009200">
    <property type="entry name" value="DUF1269_membrane"/>
</dbReference>
<dbReference type="EMBL" id="QJJK01000003">
    <property type="protein sequence ID" value="PXW61925.1"/>
    <property type="molecule type" value="Genomic_DNA"/>
</dbReference>
<protein>
    <submittedName>
        <fullName evidence="2">Putative membrane protein</fullName>
    </submittedName>
</protein>
<dbReference type="Proteomes" id="UP000248021">
    <property type="component" value="Unassembled WGS sequence"/>
</dbReference>
<evidence type="ECO:0000256" key="1">
    <source>
        <dbReference type="SAM" id="Phobius"/>
    </source>
</evidence>
<dbReference type="OrthoDB" id="275223at2"/>
<dbReference type="RefSeq" id="WP_110374202.1">
    <property type="nucleotide sequence ID" value="NZ_CAKNFM010000006.1"/>
</dbReference>
<evidence type="ECO:0000313" key="3">
    <source>
        <dbReference type="Proteomes" id="UP000248021"/>
    </source>
</evidence>
<dbReference type="Pfam" id="PF06897">
    <property type="entry name" value="DUF1269"/>
    <property type="match status" value="1"/>
</dbReference>
<evidence type="ECO:0000313" key="2">
    <source>
        <dbReference type="EMBL" id="PXW61925.1"/>
    </source>
</evidence>
<name>A0A2V3UBR1_9HYPH</name>
<keyword evidence="1" id="KW-0472">Membrane</keyword>
<reference evidence="2 3" key="1">
    <citation type="submission" date="2018-05" db="EMBL/GenBank/DDBJ databases">
        <title>Genomic Encyclopedia of Type Strains, Phase IV (KMG-IV): sequencing the most valuable type-strain genomes for metagenomic binning, comparative biology and taxonomic classification.</title>
        <authorList>
            <person name="Goeker M."/>
        </authorList>
    </citation>
    <scope>NUCLEOTIDE SEQUENCE [LARGE SCALE GENOMIC DNA]</scope>
    <source>
        <strain evidence="2 3">DSM 6462</strain>
    </source>
</reference>
<keyword evidence="1" id="KW-1133">Transmembrane helix</keyword>
<dbReference type="AlphaFoldDB" id="A0A2V3UBR1"/>
<keyword evidence="3" id="KW-1185">Reference proteome</keyword>
<feature type="transmembrane region" description="Helical" evidence="1">
    <location>
        <begin position="65"/>
        <end position="95"/>
    </location>
</feature>
<gene>
    <name evidence="2" type="ORF">C7450_103447</name>
</gene>
<accession>A0A2V3UBR1</accession>
<organism evidence="2 3">
    <name type="scientific">Chelatococcus asaccharovorans</name>
    <dbReference type="NCBI Taxonomy" id="28210"/>
    <lineage>
        <taxon>Bacteria</taxon>
        <taxon>Pseudomonadati</taxon>
        <taxon>Pseudomonadota</taxon>
        <taxon>Alphaproteobacteria</taxon>
        <taxon>Hyphomicrobiales</taxon>
        <taxon>Chelatococcaceae</taxon>
        <taxon>Chelatococcus</taxon>
    </lineage>
</organism>
<proteinExistence type="predicted"/>
<keyword evidence="1" id="KW-0812">Transmembrane</keyword>
<comment type="caution">
    <text evidence="2">The sequence shown here is derived from an EMBL/GenBank/DDBJ whole genome shotgun (WGS) entry which is preliminary data.</text>
</comment>